<evidence type="ECO:0000313" key="13">
    <source>
        <dbReference type="EMBL" id="CDP36269.1"/>
    </source>
</evidence>
<dbReference type="SUPFAM" id="SSF64356">
    <property type="entry name" value="SNARE-like"/>
    <property type="match status" value="1"/>
</dbReference>
<evidence type="ECO:0000256" key="8">
    <source>
        <dbReference type="ARBA" id="ARBA00046280"/>
    </source>
</evidence>
<dbReference type="AlphaFoldDB" id="A0A060T670"/>
<dbReference type="InterPro" id="IPR011012">
    <property type="entry name" value="Longin-like_dom_sf"/>
</dbReference>
<keyword evidence="6 10" id="KW-0472">Membrane</keyword>
<evidence type="ECO:0000256" key="3">
    <source>
        <dbReference type="ARBA" id="ARBA00022692"/>
    </source>
</evidence>
<dbReference type="PANTHER" id="PTHR21136">
    <property type="entry name" value="SNARE PROTEINS"/>
    <property type="match status" value="1"/>
</dbReference>
<dbReference type="SUPFAM" id="SSF58038">
    <property type="entry name" value="SNARE fusion complex"/>
    <property type="match status" value="1"/>
</dbReference>
<dbReference type="EMBL" id="HG937692">
    <property type="protein sequence ID" value="CDP36269.1"/>
    <property type="molecule type" value="Genomic_DNA"/>
</dbReference>
<evidence type="ECO:0000259" key="11">
    <source>
        <dbReference type="PROSITE" id="PS50859"/>
    </source>
</evidence>
<keyword evidence="4" id="KW-0653">Protein transport</keyword>
<evidence type="ECO:0000256" key="2">
    <source>
        <dbReference type="ARBA" id="ARBA00022448"/>
    </source>
</evidence>
<sequence>MNKVLYTLVADGRDVVLEWADEQSTPADKELALVVLDRMSQDGESKQSYIHEMRTVHHLSRAGSDRFPNGFVCIAVCDSSTERKIAFTYLLSVEKEVASTSASELLLGDGVKKRIVGKIPELASRAESGEGDAGVQARKELEQVKHIMVENIERVLERGERINLLVSKTDRMNTNSAQFRKRTVVVRRKMWWQNVKMATLFVVILIAVMYLVLGFVCGLPFFDQCIHHDNGPNDGSN</sequence>
<evidence type="ECO:0000256" key="6">
    <source>
        <dbReference type="ARBA" id="ARBA00023136"/>
    </source>
</evidence>
<dbReference type="InterPro" id="IPR010908">
    <property type="entry name" value="Longin_dom"/>
</dbReference>
<reference evidence="13" key="2">
    <citation type="submission" date="2014-06" db="EMBL/GenBank/DDBJ databases">
        <title>The complete genome of Blastobotrys (Arxula) adeninivorans LS3 - a yeast of biotechnological interest.</title>
        <authorList>
            <person name="Kunze G."/>
            <person name="Gaillardin C."/>
            <person name="Czernicka M."/>
            <person name="Durrens P."/>
            <person name="Martin T."/>
            <person name="Boer E."/>
            <person name="Gabaldon T."/>
            <person name="Cruz J."/>
            <person name="Talla E."/>
            <person name="Marck C."/>
            <person name="Goffeau A."/>
            <person name="Barbe V."/>
            <person name="Baret P."/>
            <person name="Baronian K."/>
            <person name="Beier S."/>
            <person name="Bleykasten C."/>
            <person name="Bode R."/>
            <person name="Casaregola S."/>
            <person name="Despons L."/>
            <person name="Fairhead C."/>
            <person name="Giersberg M."/>
            <person name="Gierski P."/>
            <person name="Hahnel U."/>
            <person name="Hartmann A."/>
            <person name="Jankowska D."/>
            <person name="Jubin C."/>
            <person name="Jung P."/>
            <person name="Lafontaine I."/>
            <person name="Leh-Louis V."/>
            <person name="Lemaire M."/>
            <person name="Marcet-Houben M."/>
            <person name="Mascher M."/>
            <person name="Morel G."/>
            <person name="Richard G.-F."/>
            <person name="Riechen J."/>
            <person name="Sacerdot C."/>
            <person name="Sarkar A."/>
            <person name="Savel G."/>
            <person name="Schacherer J."/>
            <person name="Sherman D."/>
            <person name="Straub M.-L."/>
            <person name="Stein N."/>
            <person name="Thierry A."/>
            <person name="Trautwein-Schult A."/>
            <person name="Westhof E."/>
            <person name="Worch S."/>
            <person name="Dujon B."/>
            <person name="Souciet J.-L."/>
            <person name="Wincker P."/>
            <person name="Scholz U."/>
            <person name="Neuveglise N."/>
        </authorList>
    </citation>
    <scope>NUCLEOTIDE SEQUENCE</scope>
    <source>
        <strain evidence="13">LS3</strain>
    </source>
</reference>
<evidence type="ECO:0000256" key="1">
    <source>
        <dbReference type="ARBA" id="ARBA00008025"/>
    </source>
</evidence>
<dbReference type="CDD" id="cd14824">
    <property type="entry name" value="Longin"/>
    <property type="match status" value="1"/>
</dbReference>
<feature type="domain" description="Longin" evidence="11">
    <location>
        <begin position="4"/>
        <end position="96"/>
    </location>
</feature>
<feature type="transmembrane region" description="Helical" evidence="10">
    <location>
        <begin position="197"/>
        <end position="222"/>
    </location>
</feature>
<proteinExistence type="inferred from homology"/>
<dbReference type="GO" id="GO:0015031">
    <property type="term" value="P:protein transport"/>
    <property type="evidence" value="ECO:0007669"/>
    <property type="project" value="UniProtKB-KW"/>
</dbReference>
<dbReference type="PRINTS" id="PR00219">
    <property type="entry name" value="SYNAPTOBREVN"/>
</dbReference>
<comment type="subcellular location">
    <subcellularLocation>
        <location evidence="8">Endomembrane system</location>
        <topology evidence="8">Single-pass type IV membrane protein</topology>
    </subcellularLocation>
</comment>
<evidence type="ECO:0000256" key="7">
    <source>
        <dbReference type="ARBA" id="ARBA00026133"/>
    </source>
</evidence>
<dbReference type="InterPro" id="IPR001388">
    <property type="entry name" value="Synaptobrevin-like"/>
</dbReference>
<dbReference type="GO" id="GO:0016192">
    <property type="term" value="P:vesicle-mediated transport"/>
    <property type="evidence" value="ECO:0007669"/>
    <property type="project" value="InterPro"/>
</dbReference>
<organism evidence="13">
    <name type="scientific">Blastobotrys adeninivorans</name>
    <name type="common">Yeast</name>
    <name type="synonym">Arxula adeninivorans</name>
    <dbReference type="NCBI Taxonomy" id="409370"/>
    <lineage>
        <taxon>Eukaryota</taxon>
        <taxon>Fungi</taxon>
        <taxon>Dikarya</taxon>
        <taxon>Ascomycota</taxon>
        <taxon>Saccharomycotina</taxon>
        <taxon>Dipodascomycetes</taxon>
        <taxon>Dipodascales</taxon>
        <taxon>Trichomonascaceae</taxon>
        <taxon>Blastobotrys</taxon>
    </lineage>
</organism>
<dbReference type="CDD" id="cd15843">
    <property type="entry name" value="R-SNARE"/>
    <property type="match status" value="1"/>
</dbReference>
<feature type="domain" description="V-SNARE coiled-coil homology" evidence="12">
    <location>
        <begin position="133"/>
        <end position="193"/>
    </location>
</feature>
<evidence type="ECO:0000256" key="4">
    <source>
        <dbReference type="ARBA" id="ARBA00022927"/>
    </source>
</evidence>
<dbReference type="PROSITE" id="PS50859">
    <property type="entry name" value="LONGIN"/>
    <property type="match status" value="1"/>
</dbReference>
<keyword evidence="5 10" id="KW-1133">Transmembrane helix</keyword>
<dbReference type="FunFam" id="1.20.5.110:FF:000004">
    <property type="entry name" value="Vesicle-associated membrane protein 7"/>
    <property type="match status" value="1"/>
</dbReference>
<dbReference type="Gene3D" id="1.20.5.110">
    <property type="match status" value="1"/>
</dbReference>
<keyword evidence="2" id="KW-0813">Transport</keyword>
<name>A0A060T670_BLAAD</name>
<dbReference type="Gene3D" id="3.30.450.50">
    <property type="entry name" value="Longin domain"/>
    <property type="match status" value="1"/>
</dbReference>
<comment type="similarity">
    <text evidence="1">Belongs to the synaptobrevin family.</text>
</comment>
<evidence type="ECO:0000256" key="9">
    <source>
        <dbReference type="PROSITE-ProRule" id="PRU00290"/>
    </source>
</evidence>
<dbReference type="PROSITE" id="PS50892">
    <property type="entry name" value="V_SNARE"/>
    <property type="match status" value="1"/>
</dbReference>
<protein>
    <recommendedName>
        <fullName evidence="7">Synaptobrevin homolog YKT6</fullName>
    </recommendedName>
</protein>
<evidence type="ECO:0000256" key="5">
    <source>
        <dbReference type="ARBA" id="ARBA00022989"/>
    </source>
</evidence>
<dbReference type="Pfam" id="PF00957">
    <property type="entry name" value="Synaptobrevin"/>
    <property type="match status" value="1"/>
</dbReference>
<dbReference type="PhylomeDB" id="A0A060T670"/>
<evidence type="ECO:0000259" key="12">
    <source>
        <dbReference type="PROSITE" id="PS50892"/>
    </source>
</evidence>
<dbReference type="GO" id="GO:0016020">
    <property type="term" value="C:membrane"/>
    <property type="evidence" value="ECO:0007669"/>
    <property type="project" value="InterPro"/>
</dbReference>
<keyword evidence="9" id="KW-0175">Coiled coil</keyword>
<keyword evidence="3 10" id="KW-0812">Transmembrane</keyword>
<accession>A0A060T670</accession>
<reference evidence="13" key="1">
    <citation type="submission" date="2014-02" db="EMBL/GenBank/DDBJ databases">
        <authorList>
            <person name="Genoscope - CEA"/>
        </authorList>
    </citation>
    <scope>NUCLEOTIDE SEQUENCE</scope>
    <source>
        <strain evidence="13">LS3</strain>
    </source>
</reference>
<dbReference type="InterPro" id="IPR042855">
    <property type="entry name" value="V_SNARE_CC"/>
</dbReference>
<dbReference type="InterPro" id="IPR051097">
    <property type="entry name" value="Synaptobrevin-like_transport"/>
</dbReference>
<gene>
    <name evidence="13" type="ORF">GNLVRS02_ARAD1B09108g</name>
</gene>
<dbReference type="PANTHER" id="PTHR21136:SF168">
    <property type="entry name" value="VESICLE-ASSOCIATED MEMBRANE PROTEIN 9"/>
    <property type="match status" value="1"/>
</dbReference>
<dbReference type="GO" id="GO:0005737">
    <property type="term" value="C:cytoplasm"/>
    <property type="evidence" value="ECO:0007669"/>
    <property type="project" value="UniProtKB-ARBA"/>
</dbReference>
<dbReference type="GO" id="GO:0012505">
    <property type="term" value="C:endomembrane system"/>
    <property type="evidence" value="ECO:0007669"/>
    <property type="project" value="UniProtKB-SubCell"/>
</dbReference>
<dbReference type="SMART" id="SM01270">
    <property type="entry name" value="Longin"/>
    <property type="match status" value="1"/>
</dbReference>
<dbReference type="Pfam" id="PF13774">
    <property type="entry name" value="Longin"/>
    <property type="match status" value="1"/>
</dbReference>
<evidence type="ECO:0000256" key="10">
    <source>
        <dbReference type="SAM" id="Phobius"/>
    </source>
</evidence>